<dbReference type="GO" id="GO:0043565">
    <property type="term" value="F:sequence-specific DNA binding"/>
    <property type="evidence" value="ECO:0007669"/>
    <property type="project" value="TreeGrafter"/>
</dbReference>
<dbReference type="RefSeq" id="WP_116018740.1">
    <property type="nucleotide sequence ID" value="NZ_QUOT01000002.1"/>
</dbReference>
<dbReference type="Gene3D" id="1.10.10.10">
    <property type="entry name" value="Winged helix-like DNA-binding domain superfamily/Winged helix DNA-binding domain"/>
    <property type="match status" value="1"/>
</dbReference>
<accession>A0A3E0TJF0</accession>
<dbReference type="Gene3D" id="3.40.190.290">
    <property type="match status" value="1"/>
</dbReference>
<evidence type="ECO:0000256" key="2">
    <source>
        <dbReference type="ARBA" id="ARBA00023015"/>
    </source>
</evidence>
<feature type="domain" description="HTH lysR-type" evidence="5">
    <location>
        <begin position="1"/>
        <end position="60"/>
    </location>
</feature>
<dbReference type="AlphaFoldDB" id="A0A3E0TJF0"/>
<dbReference type="InterPro" id="IPR058163">
    <property type="entry name" value="LysR-type_TF_proteobact-type"/>
</dbReference>
<dbReference type="GO" id="GO:0006351">
    <property type="term" value="P:DNA-templated transcription"/>
    <property type="evidence" value="ECO:0007669"/>
    <property type="project" value="TreeGrafter"/>
</dbReference>
<sequence length="286" mass="32157">MKANLDDIYLFSQTVLHEGISAAAHANGLQRSKVSRRLRMLEEALGTELLIRTTRNIELTTQGKELFALTKQPLEQILEGVNALAGDLDELSGKLRIAIPSALMSTNLFNNILTEYIETYPDINIEVENYQEGVDLKRQSFDIQVLPSVVKVADTSYVQFSILPYRCHLVASPDYLARHNKISSPLDLKEHRILTNRYNADLLAPHLNIALKSDDLYVLLNMATSGTGIAFLPKVNTRISIEQGALVEVLTGMNYPEQHLTLIYPSSSYLPRKVKALIDIFREKYS</sequence>
<evidence type="ECO:0000313" key="6">
    <source>
        <dbReference type="EMBL" id="REL24400.1"/>
    </source>
</evidence>
<keyword evidence="3" id="KW-0238">DNA-binding</keyword>
<proteinExistence type="inferred from homology"/>
<comment type="caution">
    <text evidence="6">The sequence shown here is derived from an EMBL/GenBank/DDBJ whole genome shotgun (WGS) entry which is preliminary data.</text>
</comment>
<evidence type="ECO:0000256" key="1">
    <source>
        <dbReference type="ARBA" id="ARBA00009437"/>
    </source>
</evidence>
<dbReference type="SUPFAM" id="SSF46785">
    <property type="entry name" value="Winged helix' DNA-binding domain"/>
    <property type="match status" value="1"/>
</dbReference>
<dbReference type="Pfam" id="PF00126">
    <property type="entry name" value="HTH_1"/>
    <property type="match status" value="1"/>
</dbReference>
<evidence type="ECO:0000313" key="7">
    <source>
        <dbReference type="Proteomes" id="UP000256899"/>
    </source>
</evidence>
<dbReference type="InterPro" id="IPR036388">
    <property type="entry name" value="WH-like_DNA-bd_sf"/>
</dbReference>
<dbReference type="InterPro" id="IPR036390">
    <property type="entry name" value="WH_DNA-bd_sf"/>
</dbReference>
<dbReference type="Pfam" id="PF03466">
    <property type="entry name" value="LysR_substrate"/>
    <property type="match status" value="1"/>
</dbReference>
<evidence type="ECO:0000256" key="3">
    <source>
        <dbReference type="ARBA" id="ARBA00023125"/>
    </source>
</evidence>
<protein>
    <submittedName>
        <fullName evidence="6">LysR family transcriptional regulator</fullName>
    </submittedName>
</protein>
<keyword evidence="4" id="KW-0804">Transcription</keyword>
<dbReference type="Proteomes" id="UP000256899">
    <property type="component" value="Unassembled WGS sequence"/>
</dbReference>
<dbReference type="GO" id="GO:0003700">
    <property type="term" value="F:DNA-binding transcription factor activity"/>
    <property type="evidence" value="ECO:0007669"/>
    <property type="project" value="InterPro"/>
</dbReference>
<dbReference type="PANTHER" id="PTHR30537">
    <property type="entry name" value="HTH-TYPE TRANSCRIPTIONAL REGULATOR"/>
    <property type="match status" value="1"/>
</dbReference>
<dbReference type="PANTHER" id="PTHR30537:SF5">
    <property type="entry name" value="HTH-TYPE TRANSCRIPTIONAL ACTIVATOR TTDR-RELATED"/>
    <property type="match status" value="1"/>
</dbReference>
<dbReference type="InterPro" id="IPR000847">
    <property type="entry name" value="LysR_HTH_N"/>
</dbReference>
<reference evidence="7" key="1">
    <citation type="submission" date="2018-08" db="EMBL/GenBank/DDBJ databases">
        <title>Thalassotalea euphylliae genome.</title>
        <authorList>
            <person name="Summers S."/>
            <person name="Rice S.A."/>
            <person name="Freckelton M.L."/>
            <person name="Nedved B.T."/>
            <person name="Hadfield M.G."/>
        </authorList>
    </citation>
    <scope>NUCLEOTIDE SEQUENCE [LARGE SCALE GENOMIC DNA]</scope>
    <source>
        <strain evidence="7">H3</strain>
    </source>
</reference>
<name>A0A3E0TJF0_9GAMM</name>
<dbReference type="SUPFAM" id="SSF53850">
    <property type="entry name" value="Periplasmic binding protein-like II"/>
    <property type="match status" value="1"/>
</dbReference>
<keyword evidence="2" id="KW-0805">Transcription regulation</keyword>
<evidence type="ECO:0000259" key="5">
    <source>
        <dbReference type="PROSITE" id="PS50931"/>
    </source>
</evidence>
<gene>
    <name evidence="6" type="ORF">DXX94_18835</name>
</gene>
<dbReference type="PROSITE" id="PS50931">
    <property type="entry name" value="HTH_LYSR"/>
    <property type="match status" value="1"/>
</dbReference>
<dbReference type="InterPro" id="IPR005119">
    <property type="entry name" value="LysR_subst-bd"/>
</dbReference>
<evidence type="ECO:0000256" key="4">
    <source>
        <dbReference type="ARBA" id="ARBA00023163"/>
    </source>
</evidence>
<dbReference type="EMBL" id="QUOT01000002">
    <property type="protein sequence ID" value="REL24400.1"/>
    <property type="molecule type" value="Genomic_DNA"/>
</dbReference>
<organism evidence="6 7">
    <name type="scientific">Thalassotalea euphylliae</name>
    <dbReference type="NCBI Taxonomy" id="1655234"/>
    <lineage>
        <taxon>Bacteria</taxon>
        <taxon>Pseudomonadati</taxon>
        <taxon>Pseudomonadota</taxon>
        <taxon>Gammaproteobacteria</taxon>
        <taxon>Alteromonadales</taxon>
        <taxon>Colwelliaceae</taxon>
        <taxon>Thalassotalea</taxon>
    </lineage>
</organism>
<comment type="similarity">
    <text evidence="1">Belongs to the LysR transcriptional regulatory family.</text>
</comment>
<keyword evidence="7" id="KW-1185">Reference proteome</keyword>